<evidence type="ECO:0000313" key="2">
    <source>
        <dbReference type="EMBL" id="KAF8478099.1"/>
    </source>
</evidence>
<evidence type="ECO:0000313" key="3">
    <source>
        <dbReference type="Proteomes" id="UP000759537"/>
    </source>
</evidence>
<gene>
    <name evidence="2" type="ORF">DFH94DRAFT_80792</name>
</gene>
<accession>A0A9P5T6J8</accession>
<reference evidence="2" key="2">
    <citation type="journal article" date="2020" name="Nat. Commun.">
        <title>Large-scale genome sequencing of mycorrhizal fungi provides insights into the early evolution of symbiotic traits.</title>
        <authorList>
            <person name="Miyauchi S."/>
            <person name="Kiss E."/>
            <person name="Kuo A."/>
            <person name="Drula E."/>
            <person name="Kohler A."/>
            <person name="Sanchez-Garcia M."/>
            <person name="Morin E."/>
            <person name="Andreopoulos B."/>
            <person name="Barry K.W."/>
            <person name="Bonito G."/>
            <person name="Buee M."/>
            <person name="Carver A."/>
            <person name="Chen C."/>
            <person name="Cichocki N."/>
            <person name="Clum A."/>
            <person name="Culley D."/>
            <person name="Crous P.W."/>
            <person name="Fauchery L."/>
            <person name="Girlanda M."/>
            <person name="Hayes R.D."/>
            <person name="Keri Z."/>
            <person name="LaButti K."/>
            <person name="Lipzen A."/>
            <person name="Lombard V."/>
            <person name="Magnuson J."/>
            <person name="Maillard F."/>
            <person name="Murat C."/>
            <person name="Nolan M."/>
            <person name="Ohm R.A."/>
            <person name="Pangilinan J."/>
            <person name="Pereira M.F."/>
            <person name="Perotto S."/>
            <person name="Peter M."/>
            <person name="Pfister S."/>
            <person name="Riley R."/>
            <person name="Sitrit Y."/>
            <person name="Stielow J.B."/>
            <person name="Szollosi G."/>
            <person name="Zifcakova L."/>
            <person name="Stursova M."/>
            <person name="Spatafora J.W."/>
            <person name="Tedersoo L."/>
            <person name="Vaario L.M."/>
            <person name="Yamada A."/>
            <person name="Yan M."/>
            <person name="Wang P."/>
            <person name="Xu J."/>
            <person name="Bruns T."/>
            <person name="Baldrian P."/>
            <person name="Vilgalys R."/>
            <person name="Dunand C."/>
            <person name="Henrissat B."/>
            <person name="Grigoriev I.V."/>
            <person name="Hibbett D."/>
            <person name="Nagy L.G."/>
            <person name="Martin F.M."/>
        </authorList>
    </citation>
    <scope>NUCLEOTIDE SEQUENCE</scope>
    <source>
        <strain evidence="2">Prilba</strain>
    </source>
</reference>
<dbReference type="EMBL" id="WHVB01000012">
    <property type="protein sequence ID" value="KAF8478099.1"/>
    <property type="molecule type" value="Genomic_DNA"/>
</dbReference>
<reference evidence="2" key="1">
    <citation type="submission" date="2019-10" db="EMBL/GenBank/DDBJ databases">
        <authorList>
            <consortium name="DOE Joint Genome Institute"/>
            <person name="Kuo A."/>
            <person name="Miyauchi S."/>
            <person name="Kiss E."/>
            <person name="Drula E."/>
            <person name="Kohler A."/>
            <person name="Sanchez-Garcia M."/>
            <person name="Andreopoulos B."/>
            <person name="Barry K.W."/>
            <person name="Bonito G."/>
            <person name="Buee M."/>
            <person name="Carver A."/>
            <person name="Chen C."/>
            <person name="Cichocki N."/>
            <person name="Clum A."/>
            <person name="Culley D."/>
            <person name="Crous P.W."/>
            <person name="Fauchery L."/>
            <person name="Girlanda M."/>
            <person name="Hayes R."/>
            <person name="Keri Z."/>
            <person name="LaButti K."/>
            <person name="Lipzen A."/>
            <person name="Lombard V."/>
            <person name="Magnuson J."/>
            <person name="Maillard F."/>
            <person name="Morin E."/>
            <person name="Murat C."/>
            <person name="Nolan M."/>
            <person name="Ohm R."/>
            <person name="Pangilinan J."/>
            <person name="Pereira M."/>
            <person name="Perotto S."/>
            <person name="Peter M."/>
            <person name="Riley R."/>
            <person name="Sitrit Y."/>
            <person name="Stielow B."/>
            <person name="Szollosi G."/>
            <person name="Zifcakova L."/>
            <person name="Stursova M."/>
            <person name="Spatafora J.W."/>
            <person name="Tedersoo L."/>
            <person name="Vaario L.-M."/>
            <person name="Yamada A."/>
            <person name="Yan M."/>
            <person name="Wang P."/>
            <person name="Xu J."/>
            <person name="Bruns T."/>
            <person name="Baldrian P."/>
            <person name="Vilgalys R."/>
            <person name="Henrissat B."/>
            <person name="Grigoriev I.V."/>
            <person name="Hibbett D."/>
            <person name="Nagy L.G."/>
            <person name="Martin F.M."/>
        </authorList>
    </citation>
    <scope>NUCLEOTIDE SEQUENCE</scope>
    <source>
        <strain evidence="2">Prilba</strain>
    </source>
</reference>
<dbReference type="AlphaFoldDB" id="A0A9P5T6J8"/>
<organism evidence="2 3">
    <name type="scientific">Russula ochroleuca</name>
    <dbReference type="NCBI Taxonomy" id="152965"/>
    <lineage>
        <taxon>Eukaryota</taxon>
        <taxon>Fungi</taxon>
        <taxon>Dikarya</taxon>
        <taxon>Basidiomycota</taxon>
        <taxon>Agaricomycotina</taxon>
        <taxon>Agaricomycetes</taxon>
        <taxon>Russulales</taxon>
        <taxon>Russulaceae</taxon>
        <taxon>Russula</taxon>
    </lineage>
</organism>
<dbReference type="OrthoDB" id="4590707at2759"/>
<sequence>MSLWNATRSLTPALRRLAYRQARTVSPRHFSTSAHGPSKSSDTPWMIGSALIFIPTIGYLFSPSARSKPHHAHSATDHGQPRAPAENTPKAPSLPPAESTKNEETIADDEGTEVPVEQVKASVTQAVEQDSPKEAAQAEAEIAESIKNDDGAADQASEAETDHEQKPHTEPEENALRDEKGTKPRPTQARECPKAGYE</sequence>
<proteinExistence type="predicted"/>
<keyword evidence="3" id="KW-1185">Reference proteome</keyword>
<protein>
    <submittedName>
        <fullName evidence="2">Uncharacterized protein</fullName>
    </submittedName>
</protein>
<feature type="region of interest" description="Disordered" evidence="1">
    <location>
        <begin position="65"/>
        <end position="198"/>
    </location>
</feature>
<evidence type="ECO:0000256" key="1">
    <source>
        <dbReference type="SAM" id="MobiDB-lite"/>
    </source>
</evidence>
<dbReference type="Proteomes" id="UP000759537">
    <property type="component" value="Unassembled WGS sequence"/>
</dbReference>
<name>A0A9P5T6J8_9AGAM</name>
<feature type="compositionally biased region" description="Basic and acidic residues" evidence="1">
    <location>
        <begin position="160"/>
        <end position="182"/>
    </location>
</feature>
<comment type="caution">
    <text evidence="2">The sequence shown here is derived from an EMBL/GenBank/DDBJ whole genome shotgun (WGS) entry which is preliminary data.</text>
</comment>